<dbReference type="Pfam" id="PF12796">
    <property type="entry name" value="Ank_2"/>
    <property type="match status" value="1"/>
</dbReference>
<dbReference type="AlphaFoldDB" id="A0A9X0CXQ4"/>
<protein>
    <recommendedName>
        <fullName evidence="3">SIPAR domain-containing protein</fullName>
    </recommendedName>
</protein>
<feature type="compositionally biased region" description="Polar residues" evidence="2">
    <location>
        <begin position="30"/>
        <end position="46"/>
    </location>
</feature>
<dbReference type="Proteomes" id="UP001163046">
    <property type="component" value="Unassembled WGS sequence"/>
</dbReference>
<feature type="compositionally biased region" description="Low complexity" evidence="2">
    <location>
        <begin position="67"/>
        <end position="97"/>
    </location>
</feature>
<dbReference type="PROSITE" id="PS50297">
    <property type="entry name" value="ANK_REP_REGION"/>
    <property type="match status" value="2"/>
</dbReference>
<dbReference type="PANTHER" id="PTHR31980:SF1">
    <property type="entry name" value="PROTEIN FAM220A"/>
    <property type="match status" value="1"/>
</dbReference>
<feature type="repeat" description="ANK" evidence="1">
    <location>
        <begin position="416"/>
        <end position="448"/>
    </location>
</feature>
<comment type="caution">
    <text evidence="4">The sequence shown here is derived from an EMBL/GenBank/DDBJ whole genome shotgun (WGS) entry which is preliminary data.</text>
</comment>
<proteinExistence type="predicted"/>
<evidence type="ECO:0000313" key="5">
    <source>
        <dbReference type="Proteomes" id="UP001163046"/>
    </source>
</evidence>
<dbReference type="OrthoDB" id="60433at2759"/>
<evidence type="ECO:0000256" key="2">
    <source>
        <dbReference type="SAM" id="MobiDB-lite"/>
    </source>
</evidence>
<dbReference type="Pfam" id="PF15487">
    <property type="entry name" value="FAM220"/>
    <property type="match status" value="1"/>
</dbReference>
<keyword evidence="1" id="KW-0040">ANK repeat</keyword>
<feature type="region of interest" description="Disordered" evidence="2">
    <location>
        <begin position="1"/>
        <end position="114"/>
    </location>
</feature>
<keyword evidence="5" id="KW-1185">Reference proteome</keyword>
<evidence type="ECO:0000313" key="4">
    <source>
        <dbReference type="EMBL" id="KAJ7377309.1"/>
    </source>
</evidence>
<dbReference type="InterPro" id="IPR036770">
    <property type="entry name" value="Ankyrin_rpt-contain_sf"/>
</dbReference>
<dbReference type="InterPro" id="IPR002110">
    <property type="entry name" value="Ankyrin_rpt"/>
</dbReference>
<name>A0A9X0CXQ4_9CNID</name>
<feature type="repeat" description="ANK" evidence="1">
    <location>
        <begin position="381"/>
        <end position="413"/>
    </location>
</feature>
<dbReference type="PROSITE" id="PS50088">
    <property type="entry name" value="ANK_REPEAT"/>
    <property type="match status" value="2"/>
</dbReference>
<dbReference type="Gene3D" id="1.25.40.20">
    <property type="entry name" value="Ankyrin repeat-containing domain"/>
    <property type="match status" value="1"/>
</dbReference>
<gene>
    <name evidence="4" type="ORF">OS493_030122</name>
</gene>
<evidence type="ECO:0000256" key="1">
    <source>
        <dbReference type="PROSITE-ProRule" id="PRU00023"/>
    </source>
</evidence>
<organism evidence="4 5">
    <name type="scientific">Desmophyllum pertusum</name>
    <dbReference type="NCBI Taxonomy" id="174260"/>
    <lineage>
        <taxon>Eukaryota</taxon>
        <taxon>Metazoa</taxon>
        <taxon>Cnidaria</taxon>
        <taxon>Anthozoa</taxon>
        <taxon>Hexacorallia</taxon>
        <taxon>Scleractinia</taxon>
        <taxon>Caryophylliina</taxon>
        <taxon>Caryophylliidae</taxon>
        <taxon>Desmophyllum</taxon>
    </lineage>
</organism>
<feature type="compositionally biased region" description="Basic and acidic residues" evidence="2">
    <location>
        <begin position="1"/>
        <end position="10"/>
    </location>
</feature>
<dbReference type="InterPro" id="IPR029155">
    <property type="entry name" value="SIPAR"/>
</dbReference>
<dbReference type="SUPFAM" id="SSF48403">
    <property type="entry name" value="Ankyrin repeat"/>
    <property type="match status" value="1"/>
</dbReference>
<sequence>MSRSVRDLRELINVSRLSYRDDDEEDELYHSTSPESQQDFGDSSQPALPKRRNKELAPLSSKDKTVSPPLSSGSSGRGSPLPPIGITSPSSSGRTSPVTQQSLDGTRVISARKKDVKPSKPNFDLILLYMDSTVVGDWLTKANNSIKQLTSWLHYNDNFIQFAHFWMSEMPRSQQRELVEMEFSILMEEIYFAFGAGLQGRSVSRQDVDTFARAVFWEYPEKFHSSETKDFFLKILLCLCSGRKNNYRALLSDVQCSTSNKQFVQLILATRAFAVVNICTGVLEFFKSAFQKSVYVEVADNSLVSKSLVAIATEFAFQAVQKDLPDVVDYLIRNYSLQHNTLKDGSGKNLIFAAVLSGKENMLTHLLKLDPRMDVNEKAPSGNSALHAAVNTGNISMVKLLINSGANVNAWNPECEGATPIHLAIMSGNTDMVSVMLDAKCDPSVKMGIPATVTAMSLAEDLGLEEIVELLSKSSLS</sequence>
<dbReference type="SMART" id="SM00248">
    <property type="entry name" value="ANK"/>
    <property type="match status" value="3"/>
</dbReference>
<feature type="domain" description="SIPAR" evidence="3">
    <location>
        <begin position="6"/>
        <end position="275"/>
    </location>
</feature>
<evidence type="ECO:0000259" key="3">
    <source>
        <dbReference type="Pfam" id="PF15487"/>
    </source>
</evidence>
<dbReference type="PANTHER" id="PTHR31980">
    <property type="entry name" value="PROTEIN FAM220A"/>
    <property type="match status" value="1"/>
</dbReference>
<reference evidence="4" key="1">
    <citation type="submission" date="2023-01" db="EMBL/GenBank/DDBJ databases">
        <title>Genome assembly of the deep-sea coral Lophelia pertusa.</title>
        <authorList>
            <person name="Herrera S."/>
            <person name="Cordes E."/>
        </authorList>
    </citation>
    <scope>NUCLEOTIDE SEQUENCE</scope>
    <source>
        <strain evidence="4">USNM1676648</strain>
        <tissue evidence="4">Polyp</tissue>
    </source>
</reference>
<dbReference type="InterPro" id="IPR040355">
    <property type="entry name" value="FAM220A"/>
</dbReference>
<accession>A0A9X0CXQ4</accession>
<dbReference type="EMBL" id="MU826381">
    <property type="protein sequence ID" value="KAJ7377309.1"/>
    <property type="molecule type" value="Genomic_DNA"/>
</dbReference>
<dbReference type="Pfam" id="PF00023">
    <property type="entry name" value="Ank"/>
    <property type="match status" value="1"/>
</dbReference>